<dbReference type="PANTHER" id="PTHR10947:SF0">
    <property type="entry name" value="PHENYLALANINE--TRNA LIGASE BETA SUBUNIT"/>
    <property type="match status" value="1"/>
</dbReference>
<dbReference type="InterPro" id="IPR009061">
    <property type="entry name" value="DNA-bd_dom_put_sf"/>
</dbReference>
<keyword evidence="11 16" id="KW-0694">RNA-binding</keyword>
<dbReference type="PROSITE" id="PS51447">
    <property type="entry name" value="FDX_ACB"/>
    <property type="match status" value="1"/>
</dbReference>
<dbReference type="InterPro" id="IPR020825">
    <property type="entry name" value="Phe-tRNA_synthase-like_B3/B4"/>
</dbReference>
<comment type="subcellular location">
    <subcellularLocation>
        <location evidence="1 15">Cytoplasm</location>
    </subcellularLocation>
</comment>
<comment type="catalytic activity">
    <reaction evidence="14 15">
        <text>tRNA(Phe) + L-phenylalanine + ATP = L-phenylalanyl-tRNA(Phe) + AMP + diphosphate + H(+)</text>
        <dbReference type="Rhea" id="RHEA:19413"/>
        <dbReference type="Rhea" id="RHEA-COMP:9668"/>
        <dbReference type="Rhea" id="RHEA-COMP:9699"/>
        <dbReference type="ChEBI" id="CHEBI:15378"/>
        <dbReference type="ChEBI" id="CHEBI:30616"/>
        <dbReference type="ChEBI" id="CHEBI:33019"/>
        <dbReference type="ChEBI" id="CHEBI:58095"/>
        <dbReference type="ChEBI" id="CHEBI:78442"/>
        <dbReference type="ChEBI" id="CHEBI:78531"/>
        <dbReference type="ChEBI" id="CHEBI:456215"/>
        <dbReference type="EC" id="6.1.1.20"/>
    </reaction>
</comment>
<keyword evidence="12 15" id="KW-0648">Protein biosynthesis</keyword>
<dbReference type="Gene3D" id="3.30.56.10">
    <property type="match status" value="2"/>
</dbReference>
<name>A0A179D753_9BACT</name>
<evidence type="ECO:0000256" key="3">
    <source>
        <dbReference type="ARBA" id="ARBA00011209"/>
    </source>
</evidence>
<dbReference type="GO" id="GO:0000287">
    <property type="term" value="F:magnesium ion binding"/>
    <property type="evidence" value="ECO:0007669"/>
    <property type="project" value="UniProtKB-UniRule"/>
</dbReference>
<dbReference type="Pfam" id="PF03147">
    <property type="entry name" value="FDX-ACB"/>
    <property type="match status" value="1"/>
</dbReference>
<evidence type="ECO:0000256" key="6">
    <source>
        <dbReference type="ARBA" id="ARBA00022598"/>
    </source>
</evidence>
<dbReference type="GO" id="GO:0009328">
    <property type="term" value="C:phenylalanine-tRNA ligase complex"/>
    <property type="evidence" value="ECO:0007669"/>
    <property type="project" value="TreeGrafter"/>
</dbReference>
<evidence type="ECO:0000256" key="7">
    <source>
        <dbReference type="ARBA" id="ARBA00022723"/>
    </source>
</evidence>
<dbReference type="InterPro" id="IPR036690">
    <property type="entry name" value="Fdx_antiC-bd_sf"/>
</dbReference>
<evidence type="ECO:0000259" key="18">
    <source>
        <dbReference type="PROSITE" id="PS51447"/>
    </source>
</evidence>
<accession>A0A179D753</accession>
<dbReference type="CDD" id="cd02796">
    <property type="entry name" value="tRNA_bind_bactPheRS"/>
    <property type="match status" value="1"/>
</dbReference>
<keyword evidence="21" id="KW-1185">Reference proteome</keyword>
<dbReference type="InterPro" id="IPR005121">
    <property type="entry name" value="Fdx_antiC-bd"/>
</dbReference>
<dbReference type="OrthoDB" id="9805455at2"/>
<dbReference type="Pfam" id="PF01588">
    <property type="entry name" value="tRNA_bind"/>
    <property type="match status" value="1"/>
</dbReference>
<protein>
    <recommendedName>
        <fullName evidence="15">Phenylalanine--tRNA ligase beta subunit</fullName>
        <ecNumber evidence="15">6.1.1.20</ecNumber>
    </recommendedName>
    <alternativeName>
        <fullName evidence="15">Phenylalanyl-tRNA synthetase beta subunit</fullName>
        <shortName evidence="15">PheRS</shortName>
    </alternativeName>
</protein>
<feature type="domain" description="FDX-ACB" evidence="18">
    <location>
        <begin position="706"/>
        <end position="799"/>
    </location>
</feature>
<evidence type="ECO:0000256" key="12">
    <source>
        <dbReference type="ARBA" id="ARBA00022917"/>
    </source>
</evidence>
<dbReference type="STRING" id="999894.TDIS_0502"/>
<feature type="binding site" evidence="15">
    <location>
        <position position="464"/>
    </location>
    <ligand>
        <name>Mg(2+)</name>
        <dbReference type="ChEBI" id="CHEBI:18420"/>
        <note>shared with alpha subunit</note>
    </ligand>
</feature>
<evidence type="ECO:0000256" key="13">
    <source>
        <dbReference type="ARBA" id="ARBA00023146"/>
    </source>
</evidence>
<dbReference type="InterPro" id="IPR004532">
    <property type="entry name" value="Phe-tRNA-ligase_IIc_bsu_bact"/>
</dbReference>
<dbReference type="Gene3D" id="3.50.40.10">
    <property type="entry name" value="Phenylalanyl-trna Synthetase, Chain B, domain 3"/>
    <property type="match status" value="1"/>
</dbReference>
<dbReference type="PATRIC" id="fig|999894.6.peg.504"/>
<keyword evidence="6 15" id="KW-0436">Ligase</keyword>
<dbReference type="InterPro" id="IPR045864">
    <property type="entry name" value="aa-tRNA-synth_II/BPL/LPL"/>
</dbReference>
<dbReference type="InterPro" id="IPR041616">
    <property type="entry name" value="PheRS_beta_core"/>
</dbReference>
<evidence type="ECO:0000256" key="8">
    <source>
        <dbReference type="ARBA" id="ARBA00022741"/>
    </source>
</evidence>
<keyword evidence="4 15" id="KW-0963">Cytoplasm</keyword>
<dbReference type="GO" id="GO:0006432">
    <property type="term" value="P:phenylalanyl-tRNA aminoacylation"/>
    <property type="evidence" value="ECO:0007669"/>
    <property type="project" value="UniProtKB-UniRule"/>
</dbReference>
<comment type="similarity">
    <text evidence="2 15">Belongs to the phenylalanyl-tRNA synthetase beta subunit family. Type 1 subfamily.</text>
</comment>
<evidence type="ECO:0000313" key="20">
    <source>
        <dbReference type="EMBL" id="OAQ21282.1"/>
    </source>
</evidence>
<evidence type="ECO:0000256" key="16">
    <source>
        <dbReference type="PROSITE-ProRule" id="PRU00209"/>
    </source>
</evidence>
<comment type="caution">
    <text evidence="20">The sequence shown here is derived from an EMBL/GenBank/DDBJ whole genome shotgun (WGS) entry which is preliminary data.</text>
</comment>
<dbReference type="GO" id="GO:0000049">
    <property type="term" value="F:tRNA binding"/>
    <property type="evidence" value="ECO:0007669"/>
    <property type="project" value="UniProtKB-UniRule"/>
</dbReference>
<keyword evidence="9 15" id="KW-0067">ATP-binding</keyword>
<evidence type="ECO:0000256" key="4">
    <source>
        <dbReference type="ARBA" id="ARBA00022490"/>
    </source>
</evidence>
<evidence type="ECO:0000259" key="17">
    <source>
        <dbReference type="PROSITE" id="PS50886"/>
    </source>
</evidence>
<dbReference type="SUPFAM" id="SSF55681">
    <property type="entry name" value="Class II aaRS and biotin synthetases"/>
    <property type="match status" value="1"/>
</dbReference>
<dbReference type="EC" id="6.1.1.20" evidence="15"/>
<feature type="domain" description="TRNA-binding" evidence="17">
    <location>
        <begin position="39"/>
        <end position="147"/>
    </location>
</feature>
<organism evidence="20 21">
    <name type="scientific">Thermosulfurimonas dismutans</name>
    <dbReference type="NCBI Taxonomy" id="999894"/>
    <lineage>
        <taxon>Bacteria</taxon>
        <taxon>Pseudomonadati</taxon>
        <taxon>Thermodesulfobacteriota</taxon>
        <taxon>Thermodesulfobacteria</taxon>
        <taxon>Thermodesulfobacteriales</taxon>
        <taxon>Thermodesulfobacteriaceae</taxon>
        <taxon>Thermosulfurimonas</taxon>
    </lineage>
</organism>
<dbReference type="SUPFAM" id="SSF50249">
    <property type="entry name" value="Nucleic acid-binding proteins"/>
    <property type="match status" value="1"/>
</dbReference>
<dbReference type="Gene3D" id="3.30.70.380">
    <property type="entry name" value="Ferrodoxin-fold anticodon-binding domain"/>
    <property type="match status" value="1"/>
</dbReference>
<dbReference type="SUPFAM" id="SSF46955">
    <property type="entry name" value="Putative DNA-binding domain"/>
    <property type="match status" value="1"/>
</dbReference>
<dbReference type="InterPro" id="IPR012340">
    <property type="entry name" value="NA-bd_OB-fold"/>
</dbReference>
<dbReference type="Pfam" id="PF03484">
    <property type="entry name" value="B5"/>
    <property type="match status" value="1"/>
</dbReference>
<dbReference type="PROSITE" id="PS50886">
    <property type="entry name" value="TRBD"/>
    <property type="match status" value="1"/>
</dbReference>
<comment type="cofactor">
    <cofactor evidence="15">
        <name>Mg(2+)</name>
        <dbReference type="ChEBI" id="CHEBI:18420"/>
    </cofactor>
    <text evidence="15">Binds 2 magnesium ions per tetramer.</text>
</comment>
<dbReference type="CDD" id="cd00769">
    <property type="entry name" value="PheRS_beta_core"/>
    <property type="match status" value="1"/>
</dbReference>
<evidence type="ECO:0000256" key="10">
    <source>
        <dbReference type="ARBA" id="ARBA00022842"/>
    </source>
</evidence>
<evidence type="ECO:0000256" key="9">
    <source>
        <dbReference type="ARBA" id="ARBA00022840"/>
    </source>
</evidence>
<dbReference type="Proteomes" id="UP000078390">
    <property type="component" value="Unassembled WGS sequence"/>
</dbReference>
<sequence>MLVPLSWLREWVETELSAEELAEILTMGGLEVEGVEEAYKALGPVVSAEILTVNPHPEAESLRVCEVTDGKDRYTIVSAAPGLEVGLKVALAFPGAITFSGTKISETKIRGMKSEGMFLSPYEAGVSEEKDRLLVLPEEASLGRPFHEVLGLAEPVLEVAITPNRGDCLSVLGVAREVAALTGAKLRFPEIPDLPLGEGLEKEAEVEILEPDLCYRYAGRLITGVTVGESPFWMAKKLWMCGLRPINNLVDVTNYVLLELGQPLHAFDWEKISGRKILVRRAREGESILTLDGERRALSPDMLVIADAERPVAVAGVMGGEESAVSESTQSVFLESAWFNSISIRRTARALKLSTESSYRFERGVDPEGVILALERATALILEIAGGKVIPGRIDKYPKAWQPQVINLRLTRLKNYLKVDLSEEETAEYLKRIGGEVESKGGVFYFIPPSFRHDLSLEEDLIEEVARLYGYDRLPVSIPVAELSATAPEREEILVNEIKDILRALGFYEVINYSFISPKSLEALELQKNDSRLQVLRLANPLAETQSIMRTTLIPGLLENARFNFFREIQRLKIFEIGKVFFPRGEELPEERISLGLLILGTSQPEFWGGKSRKVDIYDLKGVLEALLRELSLAGVELRPYAEEPFLKRGCSFVIEAQGRKVGFAGEVKNYLRHKFELPAPVLLAEIDISGLLELPEVPKKFRGLPRYPATFRDLTMIVRDDLPVGEVLNYISSFDIPYLEGVLVTNVYKGAPIPEGEKSVSLRFIYRSPERTLTDEEVNAIQEDVAQKIFKHFQARPR</sequence>
<evidence type="ECO:0000259" key="19">
    <source>
        <dbReference type="PROSITE" id="PS51483"/>
    </source>
</evidence>
<dbReference type="GO" id="GO:0005524">
    <property type="term" value="F:ATP binding"/>
    <property type="evidence" value="ECO:0007669"/>
    <property type="project" value="UniProtKB-UniRule"/>
</dbReference>
<dbReference type="InterPro" id="IPR005146">
    <property type="entry name" value="B3/B4_tRNA-bd"/>
</dbReference>
<evidence type="ECO:0000256" key="14">
    <source>
        <dbReference type="ARBA" id="ARBA00049255"/>
    </source>
</evidence>
<dbReference type="SUPFAM" id="SSF54991">
    <property type="entry name" value="Anticodon-binding domain of PheRS"/>
    <property type="match status" value="1"/>
</dbReference>
<dbReference type="Pfam" id="PF03483">
    <property type="entry name" value="B3_4"/>
    <property type="match status" value="1"/>
</dbReference>
<evidence type="ECO:0000256" key="1">
    <source>
        <dbReference type="ARBA" id="ARBA00004496"/>
    </source>
</evidence>
<dbReference type="PANTHER" id="PTHR10947">
    <property type="entry name" value="PHENYLALANYL-TRNA SYNTHETASE BETA CHAIN AND LEUCINE-RICH REPEAT-CONTAINING PROTEIN 47"/>
    <property type="match status" value="1"/>
</dbReference>
<dbReference type="InterPro" id="IPR033714">
    <property type="entry name" value="tRNA_bind_bactPheRS"/>
</dbReference>
<evidence type="ECO:0000256" key="2">
    <source>
        <dbReference type="ARBA" id="ARBA00008653"/>
    </source>
</evidence>
<dbReference type="InterPro" id="IPR045060">
    <property type="entry name" value="Phe-tRNA-ligase_IIc_bsu"/>
</dbReference>
<feature type="binding site" evidence="15">
    <location>
        <position position="463"/>
    </location>
    <ligand>
        <name>Mg(2+)</name>
        <dbReference type="ChEBI" id="CHEBI:18420"/>
        <note>shared with alpha subunit</note>
    </ligand>
</feature>
<keyword evidence="13 15" id="KW-0030">Aminoacyl-tRNA synthetase</keyword>
<dbReference type="InterPro" id="IPR005147">
    <property type="entry name" value="tRNA_synthase_B5-dom"/>
</dbReference>
<dbReference type="EMBL" id="LWLG01000002">
    <property type="protein sequence ID" value="OAQ21282.1"/>
    <property type="molecule type" value="Genomic_DNA"/>
</dbReference>
<dbReference type="SUPFAM" id="SSF56037">
    <property type="entry name" value="PheT/TilS domain"/>
    <property type="match status" value="1"/>
</dbReference>
<reference evidence="20 21" key="1">
    <citation type="submission" date="2016-04" db="EMBL/GenBank/DDBJ databases">
        <title>Genome analysis of Thermosulfurimonas dismutans, the first thermophilic sulfur-disproportionating bacterium of the phylum Thermodesulfobacteria.</title>
        <authorList>
            <person name="Mardanov A.V."/>
            <person name="Beletsky A.V."/>
            <person name="Kadnikov V.V."/>
            <person name="Slobodkin A.I."/>
            <person name="Ravin N.V."/>
        </authorList>
    </citation>
    <scope>NUCLEOTIDE SEQUENCE [LARGE SCALE GENOMIC DNA]</scope>
    <source>
        <strain evidence="20 21">S95</strain>
    </source>
</reference>
<keyword evidence="7 15" id="KW-0479">Metal-binding</keyword>
<dbReference type="RefSeq" id="WP_068668981.1">
    <property type="nucleotide sequence ID" value="NZ_LWLG01000002.1"/>
</dbReference>
<dbReference type="FunFam" id="3.50.40.10:FF:000001">
    <property type="entry name" value="Phenylalanine--tRNA ligase beta subunit"/>
    <property type="match status" value="1"/>
</dbReference>
<evidence type="ECO:0000256" key="11">
    <source>
        <dbReference type="ARBA" id="ARBA00022884"/>
    </source>
</evidence>
<dbReference type="AlphaFoldDB" id="A0A179D753"/>
<keyword evidence="5 16" id="KW-0820">tRNA-binding</keyword>
<feature type="domain" description="B5" evidence="19">
    <location>
        <begin position="401"/>
        <end position="476"/>
    </location>
</feature>
<dbReference type="Gene3D" id="2.40.50.140">
    <property type="entry name" value="Nucleic acid-binding proteins"/>
    <property type="match status" value="1"/>
</dbReference>
<keyword evidence="10 15" id="KW-0460">Magnesium</keyword>
<dbReference type="InterPro" id="IPR002547">
    <property type="entry name" value="tRNA-bd_dom"/>
</dbReference>
<keyword evidence="8 15" id="KW-0547">Nucleotide-binding</keyword>
<gene>
    <name evidence="15" type="primary">pheT</name>
    <name evidence="20" type="ORF">TDIS_0502</name>
</gene>
<evidence type="ECO:0000256" key="15">
    <source>
        <dbReference type="HAMAP-Rule" id="MF_00283"/>
    </source>
</evidence>
<dbReference type="PROSITE" id="PS51483">
    <property type="entry name" value="B5"/>
    <property type="match status" value="1"/>
</dbReference>
<feature type="binding site" evidence="15">
    <location>
        <position position="454"/>
    </location>
    <ligand>
        <name>Mg(2+)</name>
        <dbReference type="ChEBI" id="CHEBI:18420"/>
        <note>shared with alpha subunit</note>
    </ligand>
</feature>
<dbReference type="SMART" id="SM00873">
    <property type="entry name" value="B3_4"/>
    <property type="match status" value="1"/>
</dbReference>
<dbReference type="GO" id="GO:0004826">
    <property type="term" value="F:phenylalanine-tRNA ligase activity"/>
    <property type="evidence" value="ECO:0007669"/>
    <property type="project" value="UniProtKB-UniRule"/>
</dbReference>
<dbReference type="SMART" id="SM00896">
    <property type="entry name" value="FDX-ACB"/>
    <property type="match status" value="1"/>
</dbReference>
<dbReference type="Gene3D" id="3.30.930.10">
    <property type="entry name" value="Bira Bifunctional Protein, Domain 2"/>
    <property type="match status" value="1"/>
</dbReference>
<comment type="subunit">
    <text evidence="3 15">Tetramer of two alpha and two beta subunits.</text>
</comment>
<feature type="binding site" evidence="15">
    <location>
        <position position="460"/>
    </location>
    <ligand>
        <name>Mg(2+)</name>
        <dbReference type="ChEBI" id="CHEBI:18420"/>
        <note>shared with alpha subunit</note>
    </ligand>
</feature>
<evidence type="ECO:0000313" key="21">
    <source>
        <dbReference type="Proteomes" id="UP000078390"/>
    </source>
</evidence>
<dbReference type="NCBIfam" id="TIGR00472">
    <property type="entry name" value="pheT_bact"/>
    <property type="match status" value="1"/>
</dbReference>
<proteinExistence type="inferred from homology"/>
<evidence type="ECO:0000256" key="5">
    <source>
        <dbReference type="ARBA" id="ARBA00022555"/>
    </source>
</evidence>
<dbReference type="Pfam" id="PF17759">
    <property type="entry name" value="tRNA_synthFbeta"/>
    <property type="match status" value="1"/>
</dbReference>
<dbReference type="HAMAP" id="MF_00283">
    <property type="entry name" value="Phe_tRNA_synth_beta1"/>
    <property type="match status" value="1"/>
</dbReference>
<dbReference type="SMART" id="SM00874">
    <property type="entry name" value="B5"/>
    <property type="match status" value="1"/>
</dbReference>